<dbReference type="GO" id="GO:0005524">
    <property type="term" value="F:ATP binding"/>
    <property type="evidence" value="ECO:0007669"/>
    <property type="project" value="UniProtKB-UniRule"/>
</dbReference>
<evidence type="ECO:0000256" key="2">
    <source>
        <dbReference type="ARBA" id="ARBA00007025"/>
    </source>
</evidence>
<keyword evidence="13" id="KW-0539">Nucleus</keyword>
<feature type="domain" description="DBINO" evidence="19">
    <location>
        <begin position="84"/>
        <end position="209"/>
    </location>
</feature>
<evidence type="ECO:0000313" key="21">
    <source>
        <dbReference type="Proteomes" id="UP000077266"/>
    </source>
</evidence>
<reference evidence="20 21" key="1">
    <citation type="journal article" date="2016" name="Mol. Biol. Evol.">
        <title>Comparative Genomics of Early-Diverging Mushroom-Forming Fungi Provides Insights into the Origins of Lignocellulose Decay Capabilities.</title>
        <authorList>
            <person name="Nagy L.G."/>
            <person name="Riley R."/>
            <person name="Tritt A."/>
            <person name="Adam C."/>
            <person name="Daum C."/>
            <person name="Floudas D."/>
            <person name="Sun H."/>
            <person name="Yadav J.S."/>
            <person name="Pangilinan J."/>
            <person name="Larsson K.H."/>
            <person name="Matsuura K."/>
            <person name="Barry K."/>
            <person name="Labutti K."/>
            <person name="Kuo R."/>
            <person name="Ohm R.A."/>
            <person name="Bhattacharya S.S."/>
            <person name="Shirouzu T."/>
            <person name="Yoshinaga Y."/>
            <person name="Martin F.M."/>
            <person name="Grigoriev I.V."/>
            <person name="Hibbett D.S."/>
        </authorList>
    </citation>
    <scope>NUCLEOTIDE SEQUENCE [LARGE SCALE GENOMIC DNA]</scope>
    <source>
        <strain evidence="20 21">HHB12029</strain>
    </source>
</reference>
<dbReference type="STRING" id="1314781.A0A165F2Z0"/>
<keyword evidence="6 15" id="KW-0378">Hydrolase</keyword>
<feature type="compositionally biased region" description="Basic residues" evidence="16">
    <location>
        <begin position="1193"/>
        <end position="1203"/>
    </location>
</feature>
<comment type="catalytic activity">
    <reaction evidence="14 15">
        <text>ATP + H2O = ADP + phosphate + H(+)</text>
        <dbReference type="Rhea" id="RHEA:13065"/>
        <dbReference type="ChEBI" id="CHEBI:15377"/>
        <dbReference type="ChEBI" id="CHEBI:15378"/>
        <dbReference type="ChEBI" id="CHEBI:30616"/>
        <dbReference type="ChEBI" id="CHEBI:43474"/>
        <dbReference type="ChEBI" id="CHEBI:456216"/>
    </reaction>
</comment>
<feature type="compositionally biased region" description="Basic and acidic residues" evidence="16">
    <location>
        <begin position="210"/>
        <end position="227"/>
    </location>
</feature>
<dbReference type="GO" id="GO:0006281">
    <property type="term" value="P:DNA repair"/>
    <property type="evidence" value="ECO:0007669"/>
    <property type="project" value="UniProtKB-UniRule"/>
</dbReference>
<dbReference type="Pfam" id="PF00271">
    <property type="entry name" value="Helicase_C"/>
    <property type="match status" value="1"/>
</dbReference>
<dbReference type="PANTHER" id="PTHR45685">
    <property type="entry name" value="HELICASE SRCAP-RELATED"/>
    <property type="match status" value="1"/>
</dbReference>
<evidence type="ECO:0000256" key="6">
    <source>
        <dbReference type="ARBA" id="ARBA00022801"/>
    </source>
</evidence>
<dbReference type="FunFam" id="3.40.50.10810:FF:000022">
    <property type="entry name" value="Blast:Putative DNA helicase Ino80"/>
    <property type="match status" value="1"/>
</dbReference>
<evidence type="ECO:0000313" key="20">
    <source>
        <dbReference type="EMBL" id="KZV88268.1"/>
    </source>
</evidence>
<keyword evidence="5 15" id="KW-0227">DNA damage</keyword>
<dbReference type="InterPro" id="IPR000330">
    <property type="entry name" value="SNF2_N"/>
</dbReference>
<protein>
    <recommendedName>
        <fullName evidence="3 15">Chromatin-remodeling ATPase INO80</fullName>
        <ecNumber evidence="15">3.6.4.-</ecNumber>
    </recommendedName>
</protein>
<dbReference type="GO" id="GO:0016887">
    <property type="term" value="F:ATP hydrolysis activity"/>
    <property type="evidence" value="ECO:0007669"/>
    <property type="project" value="TreeGrafter"/>
</dbReference>
<dbReference type="InterPro" id="IPR000637">
    <property type="entry name" value="HMGI/Y_DNA-bd_CS"/>
</dbReference>
<comment type="subcellular location">
    <subcellularLocation>
        <location evidence="1 15">Nucleus</location>
    </subcellularLocation>
</comment>
<keyword evidence="9 15" id="KW-0238">DNA-binding</keyword>
<comment type="domain">
    <text evidence="15">The DBINO region is involved in binding to DNA.</text>
</comment>
<comment type="similarity">
    <text evidence="2 15">Belongs to the SNF2/RAD54 helicase family.</text>
</comment>
<keyword evidence="12 15" id="KW-0234">DNA repair</keyword>
<dbReference type="InterPro" id="IPR049730">
    <property type="entry name" value="SNF2/RAD54-like_C"/>
</dbReference>
<dbReference type="InterPro" id="IPR014001">
    <property type="entry name" value="Helicase_ATP-bd"/>
</dbReference>
<evidence type="ECO:0000256" key="8">
    <source>
        <dbReference type="ARBA" id="ARBA00023015"/>
    </source>
</evidence>
<evidence type="ECO:0000259" key="19">
    <source>
        <dbReference type="PROSITE" id="PS51413"/>
    </source>
</evidence>
<dbReference type="InParanoid" id="A0A165F2Z0"/>
<evidence type="ECO:0000256" key="14">
    <source>
        <dbReference type="ARBA" id="ARBA00049360"/>
    </source>
</evidence>
<evidence type="ECO:0000256" key="10">
    <source>
        <dbReference type="ARBA" id="ARBA00023159"/>
    </source>
</evidence>
<dbReference type="PROSITE" id="PS00354">
    <property type="entry name" value="HMGI_Y"/>
    <property type="match status" value="1"/>
</dbReference>
<feature type="domain" description="Helicase ATP-binding" evidence="17">
    <location>
        <begin position="364"/>
        <end position="536"/>
    </location>
</feature>
<feature type="compositionally biased region" description="Basic residues" evidence="16">
    <location>
        <begin position="1213"/>
        <end position="1222"/>
    </location>
</feature>
<evidence type="ECO:0000256" key="12">
    <source>
        <dbReference type="ARBA" id="ARBA00023204"/>
    </source>
</evidence>
<evidence type="ECO:0000256" key="3">
    <source>
        <dbReference type="ARBA" id="ARBA00019805"/>
    </source>
</evidence>
<dbReference type="EC" id="3.6.4.-" evidence="15"/>
<evidence type="ECO:0000256" key="11">
    <source>
        <dbReference type="ARBA" id="ARBA00023163"/>
    </source>
</evidence>
<gene>
    <name evidence="20" type="ORF">EXIGLDRAFT_619629</name>
</gene>
<feature type="region of interest" description="Disordered" evidence="16">
    <location>
        <begin position="151"/>
        <end position="184"/>
    </location>
</feature>
<sequence>MPQGSSVEPYPGTGAGTPSGRALDRDGEGDNSYFGSGSAPASPASGALVFELDDDLPDFAKGPAVEGDAANRKVLTLEEAQRKVWLQIARKDIPKAYKYYSTGLQVKHSHHKRLSQLCAVIARRQYARSTKAAKENQARAKKTMRDMMQFWRKNEKDEREGRRRAEREALDRARQEEEKRESTRQARKLEFLISQTELYSHFVGHKLRTDDAEEGMKEKETDKDAKPDGPAALNVLGGDVEAAATAAGADLKDLDFNDEDHTNLHLHAAKKAQDAVMRHRQRVRAFDTQAALDRKTNEALALAKAQKRADEEEASADAMADLDDNEELNFQNPTSMDDQLDITQPKMLMTELKEYQLKGLKWLATLYEQGINGILADEMGLGKTVQSISLMAYLAEKHDIWGPFLVIAPASTLHNWQQELSRFVPKLKALPYWGSVKDRTTLRKFWTKKSISYDKDAPFHVMITSYHLVLTDQQYFQRVKWQYMILDEAQAIKNSTSARWKTLLSFHCRNRLLLTGTPIQNSMQELWALLHFIMPSLFDSHEEFSDWFSKDIENAAENKGASRFNEHQLKRLHMILKPFMLRRIKRHVQNELSEKIEIDVFCDLSPRQRRMYRKLRANVSVTELLQRANNMGDVDSAQALMNLVMQFRKVCNHPELFERAEVTSSFSLCHWARSGNLAREGDLLLCPYSARNPIEVVLPELFYKDGGLLDVPGENVRKGSDTHWLDNLMNIWNPEWIHRSLLEDSEYIYSSFSFLRIQDISPSEAHDIFASPALHRILLRNLAERRLLEDGAIYLDPEFAAHSAAPFAQLPRSPLNPFLEVADGLPALSDISTSSWQASNLSRPAMRWYAEPVLAPPIDIYLPDRTFVERQASTLDAPMESLAFYGLPAHLQDNPDAYAKYERMFPGVQPVGLAGASPVDQLPWSTTQVPEAKRLIYDSAKLARLDVLLQELKAGNHRVLIYFQMTKMIDLMEEYLVFRQYKYLRLDGSSKLEDRRDMVMDWQTRPDIFIFLLSTRAGGLGINLTAADTVVFYDHDWNPSNDAQAMDRAHRLGQTRQVTVYRLITKGTIDERIVQLARVKKEVQDVVVGNKQFNETNKPTEIAQLLLNDDELANLKDVTETAVPATESGKKFGMQRVNGGPVQTPTSWSAMRDAWADEGDDFFGHSAAAAAQNNTNGTTLDEDGSAPAAPSGRGKRGRGRGSRGGRGSDAPKRPRGRPRGSGKRGSGVPATAGHDALPKNL</sequence>
<name>A0A165F2Z0_EXIGL</name>
<dbReference type="SMART" id="SM00487">
    <property type="entry name" value="DEXDc"/>
    <property type="match status" value="1"/>
</dbReference>
<organism evidence="20 21">
    <name type="scientific">Exidia glandulosa HHB12029</name>
    <dbReference type="NCBI Taxonomy" id="1314781"/>
    <lineage>
        <taxon>Eukaryota</taxon>
        <taxon>Fungi</taxon>
        <taxon>Dikarya</taxon>
        <taxon>Basidiomycota</taxon>
        <taxon>Agaricomycotina</taxon>
        <taxon>Agaricomycetes</taxon>
        <taxon>Auriculariales</taxon>
        <taxon>Exidiaceae</taxon>
        <taxon>Exidia</taxon>
    </lineage>
</organism>
<feature type="compositionally biased region" description="Basic and acidic residues" evidence="16">
    <location>
        <begin position="152"/>
        <end position="184"/>
    </location>
</feature>
<comment type="function">
    <text evidence="15">ATPase component of the INO80 complex which remodels chromatin by shifting nucleosomes and is involved in DNA repair.</text>
</comment>
<evidence type="ECO:0000256" key="13">
    <source>
        <dbReference type="ARBA" id="ARBA00023242"/>
    </source>
</evidence>
<dbReference type="OrthoDB" id="372624at2759"/>
<evidence type="ECO:0000256" key="1">
    <source>
        <dbReference type="ARBA" id="ARBA00004123"/>
    </source>
</evidence>
<proteinExistence type="inferred from homology"/>
<dbReference type="Gene3D" id="3.40.50.300">
    <property type="entry name" value="P-loop containing nucleotide triphosphate hydrolases"/>
    <property type="match status" value="2"/>
</dbReference>
<keyword evidence="21" id="KW-1185">Reference proteome</keyword>
<comment type="subunit">
    <text evidence="15">Component of the INO80 chromatin-remodeling complex.</text>
</comment>
<feature type="domain" description="Helicase C-terminal" evidence="18">
    <location>
        <begin position="944"/>
        <end position="1106"/>
    </location>
</feature>
<evidence type="ECO:0000256" key="16">
    <source>
        <dbReference type="SAM" id="MobiDB-lite"/>
    </source>
</evidence>
<dbReference type="Pfam" id="PF13892">
    <property type="entry name" value="DBINO"/>
    <property type="match status" value="1"/>
</dbReference>
<dbReference type="Pfam" id="PF00176">
    <property type="entry name" value="SNF2-rel_dom"/>
    <property type="match status" value="1"/>
</dbReference>
<feature type="region of interest" description="Disordered" evidence="16">
    <location>
        <begin position="210"/>
        <end position="230"/>
    </location>
</feature>
<feature type="compositionally biased region" description="Low complexity" evidence="16">
    <location>
        <begin position="35"/>
        <end position="46"/>
    </location>
</feature>
<dbReference type="PROSITE" id="PS51413">
    <property type="entry name" value="DBINO"/>
    <property type="match status" value="1"/>
</dbReference>
<dbReference type="FunCoup" id="A0A165F2Z0">
    <property type="interactions" value="939"/>
</dbReference>
<dbReference type="PROSITE" id="PS51194">
    <property type="entry name" value="HELICASE_CTER"/>
    <property type="match status" value="1"/>
</dbReference>
<evidence type="ECO:0000256" key="7">
    <source>
        <dbReference type="ARBA" id="ARBA00022840"/>
    </source>
</evidence>
<evidence type="ECO:0000256" key="15">
    <source>
        <dbReference type="RuleBase" id="RU368001"/>
    </source>
</evidence>
<keyword evidence="8" id="KW-0805">Transcription regulation</keyword>
<evidence type="ECO:0000259" key="18">
    <source>
        <dbReference type="PROSITE" id="PS51194"/>
    </source>
</evidence>
<feature type="region of interest" description="Disordered" evidence="16">
    <location>
        <begin position="1174"/>
        <end position="1241"/>
    </location>
</feature>
<accession>A0A165F2Z0</accession>
<evidence type="ECO:0000259" key="17">
    <source>
        <dbReference type="PROSITE" id="PS51192"/>
    </source>
</evidence>
<dbReference type="InterPro" id="IPR027417">
    <property type="entry name" value="P-loop_NTPase"/>
</dbReference>
<dbReference type="PANTHER" id="PTHR45685:SF2">
    <property type="entry name" value="CHROMATIN-REMODELING ATPASE INO80"/>
    <property type="match status" value="1"/>
</dbReference>
<keyword evidence="11" id="KW-0804">Transcription</keyword>
<dbReference type="AlphaFoldDB" id="A0A165F2Z0"/>
<dbReference type="CDD" id="cd18793">
    <property type="entry name" value="SF2_C_SNF"/>
    <property type="match status" value="1"/>
</dbReference>
<evidence type="ECO:0000256" key="4">
    <source>
        <dbReference type="ARBA" id="ARBA00022741"/>
    </source>
</evidence>
<keyword evidence="10" id="KW-0010">Activator</keyword>
<keyword evidence="4" id="KW-0547">Nucleotide-binding</keyword>
<dbReference type="GO" id="GO:0003677">
    <property type="term" value="F:DNA binding"/>
    <property type="evidence" value="ECO:0007669"/>
    <property type="project" value="UniProtKB-UniRule"/>
</dbReference>
<dbReference type="GO" id="GO:0006338">
    <property type="term" value="P:chromatin remodeling"/>
    <property type="evidence" value="ECO:0007669"/>
    <property type="project" value="UniProtKB-UniRule"/>
</dbReference>
<dbReference type="Gene3D" id="3.40.50.10810">
    <property type="entry name" value="Tandem AAA-ATPase domain"/>
    <property type="match status" value="1"/>
</dbReference>
<dbReference type="EMBL" id="KV426104">
    <property type="protein sequence ID" value="KZV88268.1"/>
    <property type="molecule type" value="Genomic_DNA"/>
</dbReference>
<dbReference type="GO" id="GO:0042393">
    <property type="term" value="F:histone binding"/>
    <property type="evidence" value="ECO:0007669"/>
    <property type="project" value="TreeGrafter"/>
</dbReference>
<dbReference type="SMART" id="SM00490">
    <property type="entry name" value="HELICc"/>
    <property type="match status" value="1"/>
</dbReference>
<dbReference type="Proteomes" id="UP000077266">
    <property type="component" value="Unassembled WGS sequence"/>
</dbReference>
<evidence type="ECO:0000256" key="5">
    <source>
        <dbReference type="ARBA" id="ARBA00022763"/>
    </source>
</evidence>
<dbReference type="InterPro" id="IPR038718">
    <property type="entry name" value="SNF2-like_sf"/>
</dbReference>
<dbReference type="InterPro" id="IPR050520">
    <property type="entry name" value="INO80/SWR1_helicase"/>
</dbReference>
<feature type="region of interest" description="Disordered" evidence="16">
    <location>
        <begin position="1"/>
        <end position="46"/>
    </location>
</feature>
<dbReference type="SUPFAM" id="SSF52540">
    <property type="entry name" value="P-loop containing nucleoside triphosphate hydrolases"/>
    <property type="match status" value="2"/>
</dbReference>
<dbReference type="InterPro" id="IPR001650">
    <property type="entry name" value="Helicase_C-like"/>
</dbReference>
<dbReference type="GO" id="GO:0006355">
    <property type="term" value="P:regulation of DNA-templated transcription"/>
    <property type="evidence" value="ECO:0007669"/>
    <property type="project" value="InterPro"/>
</dbReference>
<keyword evidence="7 15" id="KW-0067">ATP-binding</keyword>
<dbReference type="GO" id="GO:0031011">
    <property type="term" value="C:Ino80 complex"/>
    <property type="evidence" value="ECO:0007669"/>
    <property type="project" value="UniProtKB-UniRule"/>
</dbReference>
<evidence type="ECO:0000256" key="9">
    <source>
        <dbReference type="ARBA" id="ARBA00023125"/>
    </source>
</evidence>
<dbReference type="PROSITE" id="PS51192">
    <property type="entry name" value="HELICASE_ATP_BIND_1"/>
    <property type="match status" value="1"/>
</dbReference>
<dbReference type="InterPro" id="IPR020838">
    <property type="entry name" value="DBINO"/>
</dbReference>